<dbReference type="Pfam" id="PF04616">
    <property type="entry name" value="Glyco_hydro_43"/>
    <property type="match status" value="1"/>
</dbReference>
<accession>A0A1M4ZLJ2</accession>
<evidence type="ECO:0000256" key="5">
    <source>
        <dbReference type="RuleBase" id="RU361187"/>
    </source>
</evidence>
<dbReference type="STRING" id="871325.SAMN05444349_1136"/>
<organism evidence="6 7">
    <name type="scientific">Bacteroides faecichinchillae</name>
    <dbReference type="NCBI Taxonomy" id="871325"/>
    <lineage>
        <taxon>Bacteria</taxon>
        <taxon>Pseudomonadati</taxon>
        <taxon>Bacteroidota</taxon>
        <taxon>Bacteroidia</taxon>
        <taxon>Bacteroidales</taxon>
        <taxon>Bacteroidaceae</taxon>
        <taxon>Bacteroides</taxon>
    </lineage>
</organism>
<evidence type="ECO:0000313" key="7">
    <source>
        <dbReference type="Proteomes" id="UP000184436"/>
    </source>
</evidence>
<evidence type="ECO:0000256" key="4">
    <source>
        <dbReference type="PIRSR" id="PIRSR606710-2"/>
    </source>
</evidence>
<protein>
    <submittedName>
        <fullName evidence="6">Glycosyl hydrolases family 43</fullName>
    </submittedName>
</protein>
<comment type="similarity">
    <text evidence="1 5">Belongs to the glycosyl hydrolase 43 family.</text>
</comment>
<dbReference type="GO" id="GO:0005975">
    <property type="term" value="P:carbohydrate metabolic process"/>
    <property type="evidence" value="ECO:0007669"/>
    <property type="project" value="InterPro"/>
</dbReference>
<dbReference type="SUPFAM" id="SSF75005">
    <property type="entry name" value="Arabinanase/levansucrase/invertase"/>
    <property type="match status" value="1"/>
</dbReference>
<dbReference type="PANTHER" id="PTHR35279">
    <property type="match status" value="1"/>
</dbReference>
<dbReference type="InterPro" id="IPR006710">
    <property type="entry name" value="Glyco_hydro_43"/>
</dbReference>
<evidence type="ECO:0000256" key="2">
    <source>
        <dbReference type="ARBA" id="ARBA00022801"/>
    </source>
</evidence>
<gene>
    <name evidence="6" type="ORF">SAMN05444349_1136</name>
</gene>
<dbReference type="Gene3D" id="2.115.10.20">
    <property type="entry name" value="Glycosyl hydrolase domain, family 43"/>
    <property type="match status" value="3"/>
</dbReference>
<dbReference type="PANTHER" id="PTHR35279:SF1">
    <property type="entry name" value="ARABINANASE_LEVANSUCRASE_INVERTASE"/>
    <property type="match status" value="1"/>
</dbReference>
<dbReference type="EMBL" id="FQVD01000013">
    <property type="protein sequence ID" value="SHF18929.1"/>
    <property type="molecule type" value="Genomic_DNA"/>
</dbReference>
<dbReference type="Proteomes" id="UP000184436">
    <property type="component" value="Unassembled WGS sequence"/>
</dbReference>
<sequence length="341" mass="39120">MVVYLWKYRICKHRFNMKRKLVVILLLGMTMMVQAQVGRMMYGDTSRIGIPHSKDPHVVNFKGRYLMYYSIPPFKNDPQSGWNIGIAESHDLINWTKVGEITPVAGAEYEKKGLCAPGALVRDGVVHLFYQTYGNREKDAICHATSEDGINFKRNPTNPIFHPTGDWNCGRAIDAEVCEFKGKYYLYFASRDKDFKVQLQGVAVAPKNSSFNREDWKQACDAPILYPELGWEKDCIEGASIVKKGKKLFMFYAGAYNNAPQQIGVAESKDGIHWKRVFTEPFVANGKPGEWNSSESGHPHIFHDLDGRTYLFYQGNNDNGKTWYITNEEVFWRKGKPYLKR</sequence>
<keyword evidence="2 5" id="KW-0378">Hydrolase</keyword>
<evidence type="ECO:0000256" key="1">
    <source>
        <dbReference type="ARBA" id="ARBA00009865"/>
    </source>
</evidence>
<dbReference type="GO" id="GO:0004553">
    <property type="term" value="F:hydrolase activity, hydrolyzing O-glycosyl compounds"/>
    <property type="evidence" value="ECO:0007669"/>
    <property type="project" value="InterPro"/>
</dbReference>
<dbReference type="AlphaFoldDB" id="A0A1M4ZLJ2"/>
<reference evidence="6 7" key="1">
    <citation type="submission" date="2016-11" db="EMBL/GenBank/DDBJ databases">
        <authorList>
            <person name="Jaros S."/>
            <person name="Januszkiewicz K."/>
            <person name="Wedrychowicz H."/>
        </authorList>
    </citation>
    <scope>NUCLEOTIDE SEQUENCE [LARGE SCALE GENOMIC DNA]</scope>
    <source>
        <strain evidence="6 7">DSM 26883</strain>
    </source>
</reference>
<keyword evidence="7" id="KW-1185">Reference proteome</keyword>
<proteinExistence type="inferred from homology"/>
<evidence type="ECO:0000313" key="6">
    <source>
        <dbReference type="EMBL" id="SHF18929.1"/>
    </source>
</evidence>
<name>A0A1M4ZLJ2_9BACE</name>
<keyword evidence="3 5" id="KW-0326">Glycosidase</keyword>
<dbReference type="InterPro" id="IPR023296">
    <property type="entry name" value="Glyco_hydro_beta-prop_sf"/>
</dbReference>
<evidence type="ECO:0000256" key="3">
    <source>
        <dbReference type="ARBA" id="ARBA00023295"/>
    </source>
</evidence>
<feature type="site" description="Important for catalytic activity, responsible for pKa modulation of the active site Glu and correct orientation of both the proton donor and substrate" evidence="4">
    <location>
        <position position="174"/>
    </location>
</feature>